<evidence type="ECO:0000256" key="1">
    <source>
        <dbReference type="SAM" id="MobiDB-lite"/>
    </source>
</evidence>
<feature type="region of interest" description="Disordered" evidence="1">
    <location>
        <begin position="1"/>
        <end position="24"/>
    </location>
</feature>
<name>A0AAV7SMR5_PLEWA</name>
<dbReference type="Proteomes" id="UP001066276">
    <property type="component" value="Chromosome 4_2"/>
</dbReference>
<evidence type="ECO:0000313" key="3">
    <source>
        <dbReference type="Proteomes" id="UP001066276"/>
    </source>
</evidence>
<keyword evidence="3" id="KW-1185">Reference proteome</keyword>
<comment type="caution">
    <text evidence="2">The sequence shown here is derived from an EMBL/GenBank/DDBJ whole genome shotgun (WGS) entry which is preliminary data.</text>
</comment>
<evidence type="ECO:0000313" key="2">
    <source>
        <dbReference type="EMBL" id="KAJ1165302.1"/>
    </source>
</evidence>
<gene>
    <name evidence="2" type="ORF">NDU88_005730</name>
</gene>
<protein>
    <submittedName>
        <fullName evidence="2">Uncharacterized protein</fullName>
    </submittedName>
</protein>
<accession>A0AAV7SMR5</accession>
<organism evidence="2 3">
    <name type="scientific">Pleurodeles waltl</name>
    <name type="common">Iberian ribbed newt</name>
    <dbReference type="NCBI Taxonomy" id="8319"/>
    <lineage>
        <taxon>Eukaryota</taxon>
        <taxon>Metazoa</taxon>
        <taxon>Chordata</taxon>
        <taxon>Craniata</taxon>
        <taxon>Vertebrata</taxon>
        <taxon>Euteleostomi</taxon>
        <taxon>Amphibia</taxon>
        <taxon>Batrachia</taxon>
        <taxon>Caudata</taxon>
        <taxon>Salamandroidea</taxon>
        <taxon>Salamandridae</taxon>
        <taxon>Pleurodelinae</taxon>
        <taxon>Pleurodeles</taxon>
    </lineage>
</organism>
<proteinExistence type="predicted"/>
<sequence>MAGRSGGRRRHWRDARLRVGTGPPPREPLLSEIMAAIHDLKGSLEPRLGAVTIDVGLLQADLQKVSDKVSTAETDIVRLQSTSKALEEQHGAGAGILKASGLQCSPESAHWREPIHTACMTGLRFASDNLISSL</sequence>
<feature type="compositionally biased region" description="Basic residues" evidence="1">
    <location>
        <begin position="1"/>
        <end position="13"/>
    </location>
</feature>
<dbReference type="EMBL" id="JANPWB010000008">
    <property type="protein sequence ID" value="KAJ1165302.1"/>
    <property type="molecule type" value="Genomic_DNA"/>
</dbReference>
<reference evidence="2" key="1">
    <citation type="journal article" date="2022" name="bioRxiv">
        <title>Sequencing and chromosome-scale assembly of the giantPleurodeles waltlgenome.</title>
        <authorList>
            <person name="Brown T."/>
            <person name="Elewa A."/>
            <person name="Iarovenko S."/>
            <person name="Subramanian E."/>
            <person name="Araus A.J."/>
            <person name="Petzold A."/>
            <person name="Susuki M."/>
            <person name="Suzuki K.-i.T."/>
            <person name="Hayashi T."/>
            <person name="Toyoda A."/>
            <person name="Oliveira C."/>
            <person name="Osipova E."/>
            <person name="Leigh N.D."/>
            <person name="Simon A."/>
            <person name="Yun M.H."/>
        </authorList>
    </citation>
    <scope>NUCLEOTIDE SEQUENCE</scope>
    <source>
        <strain evidence="2">20211129_DDA</strain>
        <tissue evidence="2">Liver</tissue>
    </source>
</reference>
<dbReference type="AlphaFoldDB" id="A0AAV7SMR5"/>